<accession>A0A9P3GAI3</accession>
<dbReference type="SMART" id="SM00028">
    <property type="entry name" value="TPR"/>
    <property type="match status" value="3"/>
</dbReference>
<evidence type="ECO:0000256" key="2">
    <source>
        <dbReference type="ARBA" id="ARBA00022803"/>
    </source>
</evidence>
<dbReference type="OrthoDB" id="433738at2759"/>
<dbReference type="EMBL" id="BPQB01000020">
    <property type="protein sequence ID" value="GJE91311.1"/>
    <property type="molecule type" value="Genomic_DNA"/>
</dbReference>
<dbReference type="SUPFAM" id="SSF48452">
    <property type="entry name" value="TPR-like"/>
    <property type="match status" value="1"/>
</dbReference>
<dbReference type="Gene3D" id="1.25.40.10">
    <property type="entry name" value="Tetratricopeptide repeat domain"/>
    <property type="match status" value="1"/>
</dbReference>
<dbReference type="InterPro" id="IPR019734">
    <property type="entry name" value="TPR_rpt"/>
</dbReference>
<evidence type="ECO:0000256" key="3">
    <source>
        <dbReference type="SAM" id="MobiDB-lite"/>
    </source>
</evidence>
<dbReference type="InterPro" id="IPR011990">
    <property type="entry name" value="TPR-like_helical_dom_sf"/>
</dbReference>
<dbReference type="PANTHER" id="PTHR22904">
    <property type="entry name" value="TPR REPEAT CONTAINING PROTEIN"/>
    <property type="match status" value="1"/>
</dbReference>
<proteinExistence type="predicted"/>
<dbReference type="PANTHER" id="PTHR22904:SF523">
    <property type="entry name" value="STRESS-INDUCED-PHOSPHOPROTEIN 1"/>
    <property type="match status" value="1"/>
</dbReference>
<comment type="caution">
    <text evidence="4">The sequence shown here is derived from an EMBL/GenBank/DDBJ whole genome shotgun (WGS) entry which is preliminary data.</text>
</comment>
<protein>
    <recommendedName>
        <fullName evidence="6">TPR-like protein</fullName>
    </recommendedName>
</protein>
<dbReference type="Proteomes" id="UP000703269">
    <property type="component" value="Unassembled WGS sequence"/>
</dbReference>
<keyword evidence="1" id="KW-0677">Repeat</keyword>
<evidence type="ECO:0000256" key="1">
    <source>
        <dbReference type="ARBA" id="ARBA00022737"/>
    </source>
</evidence>
<gene>
    <name evidence="4" type="ORF">PsYK624_074600</name>
</gene>
<sequence>MSHSHSHAPGQPSHSHGPPPPNMQQQQQQQQQKAVMPPADPVMQAVIEASFIPVDIALGPPENVAALCEEHKRDKCTECDVDFSNLNRISWLLHMNPNLRCPPPPQMVTQKLSQAVTQVKEEGNTLFKTGQHPQAIARYAMALQIASQRPPWEASALARDEYSTVLSNRSAAYYEAGDYINALVDAEAVIQVKKPWSKGYFRKAKALLQLHSYQEAKETLELGLSFEAENQEMLSLLAVAEGHLRSSDEKAVSRVSS</sequence>
<name>A0A9P3GAI3_9APHY</name>
<feature type="compositionally biased region" description="Low complexity" evidence="3">
    <location>
        <begin position="7"/>
        <end position="16"/>
    </location>
</feature>
<evidence type="ECO:0000313" key="4">
    <source>
        <dbReference type="EMBL" id="GJE91311.1"/>
    </source>
</evidence>
<keyword evidence="2" id="KW-0802">TPR repeat</keyword>
<keyword evidence="5" id="KW-1185">Reference proteome</keyword>
<reference evidence="4 5" key="1">
    <citation type="submission" date="2021-08" db="EMBL/GenBank/DDBJ databases">
        <title>Draft Genome Sequence of Phanerochaete sordida strain YK-624.</title>
        <authorList>
            <person name="Mori T."/>
            <person name="Dohra H."/>
            <person name="Suzuki T."/>
            <person name="Kawagishi H."/>
            <person name="Hirai H."/>
        </authorList>
    </citation>
    <scope>NUCLEOTIDE SEQUENCE [LARGE SCALE GENOMIC DNA]</scope>
    <source>
        <strain evidence="4 5">YK-624</strain>
    </source>
</reference>
<dbReference type="GO" id="GO:0051879">
    <property type="term" value="F:Hsp90 protein binding"/>
    <property type="evidence" value="ECO:0007669"/>
    <property type="project" value="TreeGrafter"/>
</dbReference>
<organism evidence="4 5">
    <name type="scientific">Phanerochaete sordida</name>
    <dbReference type="NCBI Taxonomy" id="48140"/>
    <lineage>
        <taxon>Eukaryota</taxon>
        <taxon>Fungi</taxon>
        <taxon>Dikarya</taxon>
        <taxon>Basidiomycota</taxon>
        <taxon>Agaricomycotina</taxon>
        <taxon>Agaricomycetes</taxon>
        <taxon>Polyporales</taxon>
        <taxon>Phanerochaetaceae</taxon>
        <taxon>Phanerochaete</taxon>
    </lineage>
</organism>
<evidence type="ECO:0008006" key="6">
    <source>
        <dbReference type="Google" id="ProtNLM"/>
    </source>
</evidence>
<feature type="region of interest" description="Disordered" evidence="3">
    <location>
        <begin position="1"/>
        <end position="38"/>
    </location>
</feature>
<dbReference type="AlphaFoldDB" id="A0A9P3GAI3"/>
<evidence type="ECO:0000313" key="5">
    <source>
        <dbReference type="Proteomes" id="UP000703269"/>
    </source>
</evidence>